<keyword evidence="4 5" id="KW-1283">Bacterial microcompartment</keyword>
<evidence type="ECO:0000256" key="2">
    <source>
        <dbReference type="ARBA" id="ARBA00023239"/>
    </source>
</evidence>
<accession>A0A9W6B415</accession>
<keyword evidence="1 5" id="KW-0846">Cobalamin</keyword>
<dbReference type="PANTHER" id="PTHR39330">
    <property type="entry name" value="ETHANOLAMINE AMMONIA-LYASE LIGHT CHAIN"/>
    <property type="match status" value="1"/>
</dbReference>
<comment type="pathway">
    <text evidence="5">Amine and polyamine degradation; ethanolamine degradation.</text>
</comment>
<evidence type="ECO:0000256" key="4">
    <source>
        <dbReference type="ARBA" id="ARBA00024446"/>
    </source>
</evidence>
<name>A0A9W6B415_9FLAO</name>
<dbReference type="PANTHER" id="PTHR39330:SF1">
    <property type="entry name" value="ETHANOLAMINE AMMONIA-LYASE SMALL SUBUNIT"/>
    <property type="match status" value="1"/>
</dbReference>
<dbReference type="Gene3D" id="3.40.50.11240">
    <property type="entry name" value="Ethanolamine ammonia-lyase light chain (EutC)"/>
    <property type="match status" value="1"/>
</dbReference>
<evidence type="ECO:0000313" key="6">
    <source>
        <dbReference type="EMBL" id="GLB51180.1"/>
    </source>
</evidence>
<comment type="subunit">
    <text evidence="5">The basic unit is a heterodimer which dimerizes to form tetramers. The heterotetramers trimerize; 6 large subunits form a core ring with 6 small subunits projecting outwards.</text>
</comment>
<evidence type="ECO:0000256" key="3">
    <source>
        <dbReference type="ARBA" id="ARBA00023285"/>
    </source>
</evidence>
<dbReference type="Proteomes" id="UP001143545">
    <property type="component" value="Unassembled WGS sequence"/>
</dbReference>
<protein>
    <recommendedName>
        <fullName evidence="5">Ethanolamine ammonia-lyase small subunit</fullName>
        <shortName evidence="5">EAL small subunit</shortName>
        <ecNumber evidence="5">4.3.1.7</ecNumber>
    </recommendedName>
</protein>
<keyword evidence="7" id="KW-1185">Reference proteome</keyword>
<dbReference type="InterPro" id="IPR042255">
    <property type="entry name" value="EutC_N"/>
</dbReference>
<evidence type="ECO:0000256" key="5">
    <source>
        <dbReference type="HAMAP-Rule" id="MF_00601"/>
    </source>
</evidence>
<dbReference type="EMBL" id="BRVP01000001">
    <property type="protein sequence ID" value="GLB51180.1"/>
    <property type="molecule type" value="Genomic_DNA"/>
</dbReference>
<keyword evidence="3 5" id="KW-0170">Cobalt</keyword>
<proteinExistence type="inferred from homology"/>
<dbReference type="GO" id="GO:0031471">
    <property type="term" value="C:ethanolamine degradation polyhedral organelle"/>
    <property type="evidence" value="ECO:0007669"/>
    <property type="project" value="UniProtKB-UniRule"/>
</dbReference>
<dbReference type="GO" id="GO:0006520">
    <property type="term" value="P:amino acid metabolic process"/>
    <property type="evidence" value="ECO:0007669"/>
    <property type="project" value="InterPro"/>
</dbReference>
<feature type="binding site" evidence="5">
    <location>
        <position position="186"/>
    </location>
    <ligand>
        <name>adenosylcob(III)alamin</name>
        <dbReference type="ChEBI" id="CHEBI:18408"/>
    </ligand>
</feature>
<keyword evidence="2 5" id="KW-0456">Lyase</keyword>
<comment type="caution">
    <text evidence="6">The sequence shown here is derived from an EMBL/GenBank/DDBJ whole genome shotgun (WGS) entry which is preliminary data.</text>
</comment>
<dbReference type="AlphaFoldDB" id="A0A9W6B415"/>
<dbReference type="Pfam" id="PF05985">
    <property type="entry name" value="EutC"/>
    <property type="match status" value="1"/>
</dbReference>
<comment type="function">
    <text evidence="5">Catalyzes the deamination of various vicinal amino-alcohols to oxo compounds. Allows this organism to utilize ethanolamine as the sole source of nitrogen and carbon in the presence of external vitamin B12.</text>
</comment>
<dbReference type="GO" id="GO:0009350">
    <property type="term" value="C:ethanolamine ammonia-lyase complex"/>
    <property type="evidence" value="ECO:0007669"/>
    <property type="project" value="UniProtKB-UniRule"/>
</dbReference>
<comment type="subcellular location">
    <subcellularLocation>
        <location evidence="5">Bacterial microcompartment</location>
    </subcellularLocation>
</comment>
<sequence>MNSKKHPKIQTDSGLIKKEHLSNYTFARVNLPKSGFAINMSEVLAFRADHASARDAIFTAFDIEKIKGELSPLTLDFIEVSSQAEDKAAYLKRPDLGRMLNEKSNELLEESVNSKEKDIVIVISNGLSATAVNENTASVLNHLIPKIKESNLTLAPIIFATNGRVALADEIGEKLNAKLSIILVGERPGLSSPNSMSIYFTYAPEKGLTDESRNCISNIRDKGLPPISAAEKLFYLVNTALTKRISGIHLKDDMGLTE</sequence>
<comment type="similarity">
    <text evidence="5">Belongs to the EutC family.</text>
</comment>
<dbReference type="InterPro" id="IPR042251">
    <property type="entry name" value="EutC_C"/>
</dbReference>
<evidence type="ECO:0000313" key="7">
    <source>
        <dbReference type="Proteomes" id="UP001143545"/>
    </source>
</evidence>
<feature type="binding site" evidence="5">
    <location>
        <position position="165"/>
    </location>
    <ligand>
        <name>adenosylcob(III)alamin</name>
        <dbReference type="ChEBI" id="CHEBI:18408"/>
    </ligand>
</feature>
<comment type="cofactor">
    <cofactor evidence="5">
        <name>adenosylcob(III)alamin</name>
        <dbReference type="ChEBI" id="CHEBI:18408"/>
    </cofactor>
    <text evidence="5">Binds between the large and small subunits.</text>
</comment>
<dbReference type="RefSeq" id="WP_281751437.1">
    <property type="nucleotide sequence ID" value="NZ_BRVP01000001.1"/>
</dbReference>
<dbReference type="PIRSF" id="PIRSF018982">
    <property type="entry name" value="EutC"/>
    <property type="match status" value="1"/>
</dbReference>
<organism evidence="6 7">
    <name type="scientific">Neptunitalea chrysea</name>
    <dbReference type="NCBI Taxonomy" id="1647581"/>
    <lineage>
        <taxon>Bacteria</taxon>
        <taxon>Pseudomonadati</taxon>
        <taxon>Bacteroidota</taxon>
        <taxon>Flavobacteriia</taxon>
        <taxon>Flavobacteriales</taxon>
        <taxon>Flavobacteriaceae</taxon>
        <taxon>Neptunitalea</taxon>
    </lineage>
</organism>
<dbReference type="EC" id="4.3.1.7" evidence="5"/>
<dbReference type="HAMAP" id="MF_00601">
    <property type="entry name" value="EutC"/>
    <property type="match status" value="1"/>
</dbReference>
<dbReference type="GO" id="GO:0031419">
    <property type="term" value="F:cobalamin binding"/>
    <property type="evidence" value="ECO:0007669"/>
    <property type="project" value="UniProtKB-UniRule"/>
</dbReference>
<dbReference type="GO" id="GO:0008851">
    <property type="term" value="F:ethanolamine ammonia-lyase activity"/>
    <property type="evidence" value="ECO:0007669"/>
    <property type="project" value="UniProtKB-UniRule"/>
</dbReference>
<dbReference type="NCBIfam" id="NF003971">
    <property type="entry name" value="PRK05465.1"/>
    <property type="match status" value="1"/>
</dbReference>
<feature type="binding site" evidence="5">
    <location>
        <position position="215"/>
    </location>
    <ligand>
        <name>adenosylcob(III)alamin</name>
        <dbReference type="ChEBI" id="CHEBI:18408"/>
    </ligand>
</feature>
<dbReference type="GO" id="GO:0046336">
    <property type="term" value="P:ethanolamine catabolic process"/>
    <property type="evidence" value="ECO:0007669"/>
    <property type="project" value="UniProtKB-UniRule"/>
</dbReference>
<comment type="catalytic activity">
    <reaction evidence="5">
        <text>ethanolamine = acetaldehyde + NH4(+)</text>
        <dbReference type="Rhea" id="RHEA:15313"/>
        <dbReference type="ChEBI" id="CHEBI:15343"/>
        <dbReference type="ChEBI" id="CHEBI:28938"/>
        <dbReference type="ChEBI" id="CHEBI:57603"/>
        <dbReference type="EC" id="4.3.1.7"/>
    </reaction>
</comment>
<dbReference type="Gene3D" id="1.10.30.40">
    <property type="entry name" value="Ethanolamine ammonia-lyase light chain (EutC), N-terminal domain"/>
    <property type="match status" value="1"/>
</dbReference>
<gene>
    <name evidence="5 6" type="primary">eutC</name>
    <name evidence="6" type="ORF">NBRC110019_02190</name>
</gene>
<reference evidence="6" key="1">
    <citation type="submission" date="2022-07" db="EMBL/GenBank/DDBJ databases">
        <title>Taxonomy of Novel Oxalotrophic and Methylotrophic Bacteria.</title>
        <authorList>
            <person name="Sahin N."/>
            <person name="Tani A."/>
        </authorList>
    </citation>
    <scope>NUCLEOTIDE SEQUENCE</scope>
    <source>
        <strain evidence="6">AM327</strain>
    </source>
</reference>
<evidence type="ECO:0000256" key="1">
    <source>
        <dbReference type="ARBA" id="ARBA00022628"/>
    </source>
</evidence>
<dbReference type="InterPro" id="IPR009246">
    <property type="entry name" value="EutC"/>
</dbReference>